<reference evidence="2 3" key="1">
    <citation type="journal article" date="2019" name="Sci. Rep.">
        <title>Orb-weaving spider Araneus ventricosus genome elucidates the spidroin gene catalogue.</title>
        <authorList>
            <person name="Kono N."/>
            <person name="Nakamura H."/>
            <person name="Ohtoshi R."/>
            <person name="Moran D.A.P."/>
            <person name="Shinohara A."/>
            <person name="Yoshida Y."/>
            <person name="Fujiwara M."/>
            <person name="Mori M."/>
            <person name="Tomita M."/>
            <person name="Arakawa K."/>
        </authorList>
    </citation>
    <scope>NUCLEOTIDE SEQUENCE [LARGE SCALE GENOMIC DNA]</scope>
</reference>
<comment type="caution">
    <text evidence="2">The sequence shown here is derived from an EMBL/GenBank/DDBJ whole genome shotgun (WGS) entry which is preliminary data.</text>
</comment>
<protein>
    <submittedName>
        <fullName evidence="2">Uncharacterized protein</fullName>
    </submittedName>
</protein>
<dbReference type="AlphaFoldDB" id="A0A4Y2M1H5"/>
<organism evidence="2 3">
    <name type="scientific">Araneus ventricosus</name>
    <name type="common">Orbweaver spider</name>
    <name type="synonym">Epeira ventricosa</name>
    <dbReference type="NCBI Taxonomy" id="182803"/>
    <lineage>
        <taxon>Eukaryota</taxon>
        <taxon>Metazoa</taxon>
        <taxon>Ecdysozoa</taxon>
        <taxon>Arthropoda</taxon>
        <taxon>Chelicerata</taxon>
        <taxon>Arachnida</taxon>
        <taxon>Araneae</taxon>
        <taxon>Araneomorphae</taxon>
        <taxon>Entelegynae</taxon>
        <taxon>Araneoidea</taxon>
        <taxon>Araneidae</taxon>
        <taxon>Araneus</taxon>
    </lineage>
</organism>
<evidence type="ECO:0000313" key="2">
    <source>
        <dbReference type="EMBL" id="GBN19547.1"/>
    </source>
</evidence>
<feature type="compositionally biased region" description="Polar residues" evidence="1">
    <location>
        <begin position="24"/>
        <end position="34"/>
    </location>
</feature>
<gene>
    <name evidence="2" type="ORF">AVEN_124239_1</name>
</gene>
<feature type="region of interest" description="Disordered" evidence="1">
    <location>
        <begin position="24"/>
        <end position="56"/>
    </location>
</feature>
<name>A0A4Y2M1H5_ARAVE</name>
<accession>A0A4Y2M1H5</accession>
<dbReference type="EMBL" id="BGPR01006504">
    <property type="protein sequence ID" value="GBN19547.1"/>
    <property type="molecule type" value="Genomic_DNA"/>
</dbReference>
<evidence type="ECO:0000256" key="1">
    <source>
        <dbReference type="SAM" id="MobiDB-lite"/>
    </source>
</evidence>
<sequence>MREITLALQIRYNEELQANSTDSAICRSPTTSPTKLGAHGPEVGGSKPWNPEYDGTNTRADCFQARLRGNGLQIRKRSSGLVDSETQQIQCPTER</sequence>
<keyword evidence="3" id="KW-1185">Reference proteome</keyword>
<proteinExistence type="predicted"/>
<evidence type="ECO:0000313" key="3">
    <source>
        <dbReference type="Proteomes" id="UP000499080"/>
    </source>
</evidence>
<dbReference type="Proteomes" id="UP000499080">
    <property type="component" value="Unassembled WGS sequence"/>
</dbReference>